<reference evidence="12" key="1">
    <citation type="submission" date="2023-06" db="EMBL/GenBank/DDBJ databases">
        <title>Genomic of Agaribacillus aureum.</title>
        <authorList>
            <person name="Wang G."/>
        </authorList>
    </citation>
    <scope>NUCLEOTIDE SEQUENCE</scope>
    <source>
        <strain evidence="12">BMA12</strain>
    </source>
</reference>
<comment type="caution">
    <text evidence="12">The sequence shown here is derived from an EMBL/GenBank/DDBJ whole genome shotgun (WGS) entry which is preliminary data.</text>
</comment>
<evidence type="ECO:0000313" key="12">
    <source>
        <dbReference type="EMBL" id="MDN5215207.1"/>
    </source>
</evidence>
<keyword evidence="8" id="KW-0106">Calcium</keyword>
<dbReference type="PANTHER" id="PTHR10091">
    <property type="entry name" value="ALDOSE-1-EPIMERASE"/>
    <property type="match status" value="1"/>
</dbReference>
<dbReference type="PIRSF" id="PIRSF005096">
    <property type="entry name" value="GALM"/>
    <property type="match status" value="1"/>
</dbReference>
<dbReference type="GO" id="GO:0016853">
    <property type="term" value="F:isomerase activity"/>
    <property type="evidence" value="ECO:0007669"/>
    <property type="project" value="UniProtKB-KW"/>
</dbReference>
<comment type="subunit">
    <text evidence="5">Monomer.</text>
</comment>
<dbReference type="InterPro" id="IPR014718">
    <property type="entry name" value="GH-type_carb-bd"/>
</dbReference>
<dbReference type="InterPro" id="IPR018052">
    <property type="entry name" value="Ald1_epimerase_CS"/>
</dbReference>
<evidence type="ECO:0000256" key="1">
    <source>
        <dbReference type="ARBA" id="ARBA00001614"/>
    </source>
</evidence>
<evidence type="ECO:0000256" key="4">
    <source>
        <dbReference type="ARBA" id="ARBA00006206"/>
    </source>
</evidence>
<dbReference type="InterPro" id="IPR015443">
    <property type="entry name" value="Aldose_1-epimerase"/>
</dbReference>
<evidence type="ECO:0000256" key="11">
    <source>
        <dbReference type="PIRNR" id="PIRNR005096"/>
    </source>
</evidence>
<evidence type="ECO:0000256" key="7">
    <source>
        <dbReference type="ARBA" id="ARBA00014165"/>
    </source>
</evidence>
<protein>
    <recommendedName>
        <fullName evidence="7 11">Aldose 1-epimerase</fullName>
        <ecNumber evidence="6 11">5.1.3.3</ecNumber>
    </recommendedName>
</protein>
<keyword evidence="10 11" id="KW-0119">Carbohydrate metabolism</keyword>
<dbReference type="InterPro" id="IPR047215">
    <property type="entry name" value="Galactose_mutarotase-like"/>
</dbReference>
<keyword evidence="9 11" id="KW-0413">Isomerase</keyword>
<dbReference type="Gene3D" id="2.70.98.10">
    <property type="match status" value="1"/>
</dbReference>
<dbReference type="InterPro" id="IPR008183">
    <property type="entry name" value="Aldose_1/G6P_1-epimerase"/>
</dbReference>
<dbReference type="PANTHER" id="PTHR10091:SF0">
    <property type="entry name" value="GALACTOSE MUTAROTASE"/>
    <property type="match status" value="1"/>
</dbReference>
<evidence type="ECO:0000256" key="8">
    <source>
        <dbReference type="ARBA" id="ARBA00022837"/>
    </source>
</evidence>
<evidence type="ECO:0000256" key="10">
    <source>
        <dbReference type="ARBA" id="ARBA00023277"/>
    </source>
</evidence>
<dbReference type="PROSITE" id="PS00545">
    <property type="entry name" value="ALDOSE_1_EPIMERASE"/>
    <property type="match status" value="1"/>
</dbReference>
<organism evidence="12 13">
    <name type="scientific">Agaribacillus aureus</name>
    <dbReference type="NCBI Taxonomy" id="3051825"/>
    <lineage>
        <taxon>Bacteria</taxon>
        <taxon>Pseudomonadati</taxon>
        <taxon>Bacteroidota</taxon>
        <taxon>Cytophagia</taxon>
        <taxon>Cytophagales</taxon>
        <taxon>Splendidivirgaceae</taxon>
        <taxon>Agaribacillus</taxon>
    </lineage>
</organism>
<comment type="pathway">
    <text evidence="3 11">Carbohydrate metabolism; hexose metabolism.</text>
</comment>
<comment type="catalytic activity">
    <reaction evidence="1 11">
        <text>alpha-D-glucose = beta-D-glucose</text>
        <dbReference type="Rhea" id="RHEA:10264"/>
        <dbReference type="ChEBI" id="CHEBI:15903"/>
        <dbReference type="ChEBI" id="CHEBI:17925"/>
        <dbReference type="EC" id="5.1.3.3"/>
    </reaction>
</comment>
<gene>
    <name evidence="12" type="ORF">QQ020_24215</name>
</gene>
<dbReference type="Proteomes" id="UP001172083">
    <property type="component" value="Unassembled WGS sequence"/>
</dbReference>
<name>A0ABT8LE10_9BACT</name>
<dbReference type="NCBIfam" id="NF008277">
    <property type="entry name" value="PRK11055.1"/>
    <property type="match status" value="1"/>
</dbReference>
<dbReference type="RefSeq" id="WP_346760546.1">
    <property type="nucleotide sequence ID" value="NZ_JAUJEB010000006.1"/>
</dbReference>
<comment type="similarity">
    <text evidence="4 11">Belongs to the aldose epimerase family.</text>
</comment>
<sequence>MNVKQTIFGRYEDQNIDQFLLANDNGMEVKIMTFGATVTSISVPGQENTRHELACGFDSMEGYLSGEYKKNAPYFGCTVGRYASRIKDGKFKIDGKEYILAINNGSNHLHGGLSGFDKKIWSAQPTEADDTVGVMMSLNSPHMEEGYPGNVEVRVTFVLNNDNELAISYEGSTDQTTPISLTNHTYFNLSGFEQTIENHHATILADNYLEPDETNVPVGAIGSVNNTVADLRAGKLLKEAFEELTTGFEHYYLFDQSIDRLRKVAEFDDRESGRKLEVSTTEPGMLFYSGYFTSDKLCRENGDQYGRYRGFCCETHRYPNGPNIENSPASVTKPADKYNSQTVFKIHW</sequence>
<dbReference type="EC" id="5.1.3.3" evidence="6 11"/>
<dbReference type="InterPro" id="IPR011013">
    <property type="entry name" value="Gal_mutarotase_sf_dom"/>
</dbReference>
<evidence type="ECO:0000256" key="5">
    <source>
        <dbReference type="ARBA" id="ARBA00011245"/>
    </source>
</evidence>
<evidence type="ECO:0000256" key="3">
    <source>
        <dbReference type="ARBA" id="ARBA00005028"/>
    </source>
</evidence>
<evidence type="ECO:0000256" key="9">
    <source>
        <dbReference type="ARBA" id="ARBA00023235"/>
    </source>
</evidence>
<evidence type="ECO:0000313" key="13">
    <source>
        <dbReference type="Proteomes" id="UP001172083"/>
    </source>
</evidence>
<accession>A0ABT8LE10</accession>
<evidence type="ECO:0000256" key="2">
    <source>
        <dbReference type="ARBA" id="ARBA00001913"/>
    </source>
</evidence>
<dbReference type="EMBL" id="JAUJEB010000006">
    <property type="protein sequence ID" value="MDN5215207.1"/>
    <property type="molecule type" value="Genomic_DNA"/>
</dbReference>
<dbReference type="Pfam" id="PF01263">
    <property type="entry name" value="Aldose_epim"/>
    <property type="match status" value="1"/>
</dbReference>
<comment type="cofactor">
    <cofactor evidence="2">
        <name>Ca(2+)</name>
        <dbReference type="ChEBI" id="CHEBI:29108"/>
    </cofactor>
</comment>
<proteinExistence type="inferred from homology"/>
<keyword evidence="13" id="KW-1185">Reference proteome</keyword>
<dbReference type="SUPFAM" id="SSF74650">
    <property type="entry name" value="Galactose mutarotase-like"/>
    <property type="match status" value="1"/>
</dbReference>
<evidence type="ECO:0000256" key="6">
    <source>
        <dbReference type="ARBA" id="ARBA00013185"/>
    </source>
</evidence>
<dbReference type="CDD" id="cd09019">
    <property type="entry name" value="galactose_mutarotase_like"/>
    <property type="match status" value="1"/>
</dbReference>